<proteinExistence type="predicted"/>
<organism evidence="2 3">
    <name type="scientific">Dasania phycosphaerae</name>
    <dbReference type="NCBI Taxonomy" id="2950436"/>
    <lineage>
        <taxon>Bacteria</taxon>
        <taxon>Pseudomonadati</taxon>
        <taxon>Pseudomonadota</taxon>
        <taxon>Gammaproteobacteria</taxon>
        <taxon>Cellvibrionales</taxon>
        <taxon>Spongiibacteraceae</taxon>
        <taxon>Dasania</taxon>
    </lineage>
</organism>
<protein>
    <submittedName>
        <fullName evidence="2">Uncharacterized protein</fullName>
    </submittedName>
</protein>
<dbReference type="EMBL" id="JAPTGG010000005">
    <property type="protein sequence ID" value="MCZ0865127.1"/>
    <property type="molecule type" value="Genomic_DNA"/>
</dbReference>
<dbReference type="AlphaFoldDB" id="A0A9J6RLR0"/>
<reference evidence="2 3" key="1">
    <citation type="submission" date="2022-12" db="EMBL/GenBank/DDBJ databases">
        <title>Dasania phycosphaerae sp. nov., isolated from particulate material of the south coast of Korea.</title>
        <authorList>
            <person name="Jiang Y."/>
        </authorList>
    </citation>
    <scope>NUCLEOTIDE SEQUENCE [LARGE SCALE GENOMIC DNA]</scope>
    <source>
        <strain evidence="2 3">GY-19</strain>
    </source>
</reference>
<dbReference type="RefSeq" id="WP_258331278.1">
    <property type="nucleotide sequence ID" value="NZ_JAPTGG010000005.1"/>
</dbReference>
<keyword evidence="3" id="KW-1185">Reference proteome</keyword>
<accession>A0A9J6RLR0</accession>
<evidence type="ECO:0000256" key="1">
    <source>
        <dbReference type="SAM" id="MobiDB-lite"/>
    </source>
</evidence>
<dbReference type="Proteomes" id="UP001069090">
    <property type="component" value="Unassembled WGS sequence"/>
</dbReference>
<gene>
    <name evidence="2" type="ORF">O0V09_07950</name>
</gene>
<sequence>MSIDPIQKRSSVNGCRDIRQNSLGVGGRHRNTPPPNAKGVCPDNYTRFETSLSENQLLDELKRTQLSRRLIELAEDVGVKQLLTVWQALDCTEDEENGRIHVNFPRYSFILRFQRNQVIRTLVLEGKSNKFIQAHVADNLKMSISIRHIQRLRRSLKEKESACGE</sequence>
<comment type="caution">
    <text evidence="2">The sequence shown here is derived from an EMBL/GenBank/DDBJ whole genome shotgun (WGS) entry which is preliminary data.</text>
</comment>
<evidence type="ECO:0000313" key="2">
    <source>
        <dbReference type="EMBL" id="MCZ0865127.1"/>
    </source>
</evidence>
<feature type="region of interest" description="Disordered" evidence="1">
    <location>
        <begin position="17"/>
        <end position="39"/>
    </location>
</feature>
<name>A0A9J6RLR0_9GAMM</name>
<evidence type="ECO:0000313" key="3">
    <source>
        <dbReference type="Proteomes" id="UP001069090"/>
    </source>
</evidence>